<name>A0ABN3WZB9_9ACTN</name>
<evidence type="ECO:0000313" key="1">
    <source>
        <dbReference type="EMBL" id="GAA2929947.1"/>
    </source>
</evidence>
<proteinExistence type="predicted"/>
<reference evidence="1 2" key="1">
    <citation type="journal article" date="2019" name="Int. J. Syst. Evol. Microbiol.">
        <title>The Global Catalogue of Microorganisms (GCM) 10K type strain sequencing project: providing services to taxonomists for standard genome sequencing and annotation.</title>
        <authorList>
            <consortium name="The Broad Institute Genomics Platform"/>
            <consortium name="The Broad Institute Genome Sequencing Center for Infectious Disease"/>
            <person name="Wu L."/>
            <person name="Ma J."/>
        </authorList>
    </citation>
    <scope>NUCLEOTIDE SEQUENCE [LARGE SCALE GENOMIC DNA]</scope>
    <source>
        <strain evidence="1 2">JCM 9088</strain>
    </source>
</reference>
<dbReference type="Proteomes" id="UP001500403">
    <property type="component" value="Unassembled WGS sequence"/>
</dbReference>
<sequence>MEPSQSSPQPEPDENGLHHCPRCTDAVLDLDKHLGWCEEPTPDPVAEARRLIALDEQARMQACAAEIEQVLARHGMRLDVTPAQISIAPA</sequence>
<comment type="caution">
    <text evidence="1">The sequence shown here is derived from an EMBL/GenBank/DDBJ whole genome shotgun (WGS) entry which is preliminary data.</text>
</comment>
<evidence type="ECO:0000313" key="2">
    <source>
        <dbReference type="Proteomes" id="UP001500403"/>
    </source>
</evidence>
<protein>
    <submittedName>
        <fullName evidence="1">Uncharacterized protein</fullName>
    </submittedName>
</protein>
<gene>
    <name evidence="1" type="ORF">GCM10010446_13210</name>
</gene>
<accession>A0ABN3WZB9</accession>
<keyword evidence="2" id="KW-1185">Reference proteome</keyword>
<dbReference type="EMBL" id="BAAAUD010000013">
    <property type="protein sequence ID" value="GAA2929947.1"/>
    <property type="molecule type" value="Genomic_DNA"/>
</dbReference>
<organism evidence="1 2">
    <name type="scientific">Streptomyces enissocaesilis</name>
    <dbReference type="NCBI Taxonomy" id="332589"/>
    <lineage>
        <taxon>Bacteria</taxon>
        <taxon>Bacillati</taxon>
        <taxon>Actinomycetota</taxon>
        <taxon>Actinomycetes</taxon>
        <taxon>Kitasatosporales</taxon>
        <taxon>Streptomycetaceae</taxon>
        <taxon>Streptomyces</taxon>
        <taxon>Streptomyces rochei group</taxon>
    </lineage>
</organism>
<dbReference type="RefSeq" id="WP_344492088.1">
    <property type="nucleotide sequence ID" value="NZ_BAAAUD010000013.1"/>
</dbReference>